<dbReference type="AlphaFoldDB" id="A0A8C6J2W7"/>
<evidence type="ECO:0000313" key="3">
    <source>
        <dbReference type="Ensembl" id="ENSMUNP00000007292.2"/>
    </source>
</evidence>
<evidence type="ECO:0000256" key="2">
    <source>
        <dbReference type="SAM" id="MobiDB-lite"/>
    </source>
</evidence>
<accession>A0A8C6J2W7</accession>
<feature type="region of interest" description="Disordered" evidence="2">
    <location>
        <begin position="344"/>
        <end position="422"/>
    </location>
</feature>
<dbReference type="Pfam" id="PF13865">
    <property type="entry name" value="FoP_duplication"/>
    <property type="match status" value="1"/>
</dbReference>
<dbReference type="Ensembl" id="ENSMUNT00000008446.2">
    <property type="protein sequence ID" value="ENSMUNP00000007292.2"/>
    <property type="gene ID" value="ENSMUNG00000005848.2"/>
</dbReference>
<dbReference type="PANTHER" id="PTHR48426">
    <property type="entry name" value="CHROMATIN TARGET OF PRMT1 PROTEIN"/>
    <property type="match status" value="1"/>
</dbReference>
<feature type="compositionally biased region" description="Gly residues" evidence="2">
    <location>
        <begin position="363"/>
        <end position="401"/>
    </location>
</feature>
<feature type="region of interest" description="Disordered" evidence="2">
    <location>
        <begin position="294"/>
        <end position="314"/>
    </location>
</feature>
<dbReference type="Proteomes" id="UP000694405">
    <property type="component" value="Unassembled WGS sequence"/>
</dbReference>
<protein>
    <submittedName>
        <fullName evidence="3">Uncharacterized protein</fullName>
    </submittedName>
</protein>
<dbReference type="GO" id="GO:0003723">
    <property type="term" value="F:RNA binding"/>
    <property type="evidence" value="ECO:0007669"/>
    <property type="project" value="UniProtKB-KW"/>
</dbReference>
<dbReference type="InterPro" id="IPR052656">
    <property type="entry name" value="CTOP_PRMT1"/>
</dbReference>
<reference evidence="3" key="2">
    <citation type="submission" date="2025-08" db="UniProtKB">
        <authorList>
            <consortium name="Ensembl"/>
        </authorList>
    </citation>
    <scope>IDENTIFICATION</scope>
</reference>
<gene>
    <name evidence="3" type="primary">LOC101871822</name>
</gene>
<accession>A0A8V5GVT3</accession>
<feature type="region of interest" description="Disordered" evidence="2">
    <location>
        <begin position="63"/>
        <end position="121"/>
    </location>
</feature>
<evidence type="ECO:0000256" key="1">
    <source>
        <dbReference type="ARBA" id="ARBA00022884"/>
    </source>
</evidence>
<keyword evidence="4" id="KW-1185">Reference proteome</keyword>
<keyword evidence="1" id="KW-0694">RNA-binding</keyword>
<reference evidence="3" key="1">
    <citation type="submission" date="2020-03" db="EMBL/GenBank/DDBJ databases">
        <title>Melopsittacus undulatus (budgerigar) genome, bMelUnd1, maternal haplotype with Z.</title>
        <authorList>
            <person name="Gedman G."/>
            <person name="Mountcastle J."/>
            <person name="Haase B."/>
            <person name="Formenti G."/>
            <person name="Wright T."/>
            <person name="Apodaca J."/>
            <person name="Pelan S."/>
            <person name="Chow W."/>
            <person name="Rhie A."/>
            <person name="Howe K."/>
            <person name="Fedrigo O."/>
            <person name="Jarvis E.D."/>
        </authorList>
    </citation>
    <scope>NUCLEOTIDE SEQUENCE [LARGE SCALE GENOMIC DNA]</scope>
</reference>
<evidence type="ECO:0000313" key="4">
    <source>
        <dbReference type="Proteomes" id="UP000694405"/>
    </source>
</evidence>
<dbReference type="InterPro" id="IPR025715">
    <property type="entry name" value="FoP_C"/>
</dbReference>
<proteinExistence type="predicted"/>
<feature type="compositionally biased region" description="Pro residues" evidence="2">
    <location>
        <begin position="101"/>
        <end position="113"/>
    </location>
</feature>
<name>A0A8C6J2W7_MELUD</name>
<feature type="compositionally biased region" description="Pro residues" evidence="2">
    <location>
        <begin position="78"/>
        <end position="88"/>
    </location>
</feature>
<reference evidence="3" key="3">
    <citation type="submission" date="2025-09" db="UniProtKB">
        <authorList>
            <consortium name="Ensembl"/>
        </authorList>
    </citation>
    <scope>IDENTIFICATION</scope>
</reference>
<dbReference type="PANTHER" id="PTHR48426:SF1">
    <property type="entry name" value="CHROMATIN TARGET OF PRMT1 PROTEIN"/>
    <property type="match status" value="1"/>
</dbReference>
<dbReference type="SMART" id="SM01218">
    <property type="entry name" value="FoP_duplication"/>
    <property type="match status" value="1"/>
</dbReference>
<sequence>METGSGAGAVPCEGFGTLGWVEWRRFGCPIPGSVGRGLEQPAQWKGSLLWSWMSFKLISSHPIPSPSPSHPHPHPHPHPIPIPSPSPSPSHSHPHPHPHPHPIPIPIPSPSRPAPANSRAASPNVITAHPIAEPVGTRLTPPLPSARRRGRHFAQWREGGFLWYRRHFVVGALRERRRALSLPRATRGHRCRDLATVGFDSLELKMAAQSAPKVVLKSTTKMSLNERFTNMLKNKQPMPVNIRATMQQQQQLASARNRRLAQQMENRPSVQAALKLKQKSLKQRLGKSNIQARLGRPAGPLARGAMGGRGLSMGQRGLPRGAMRGGRGARALLRGGIPLRGQSLLRGGRGISPRMGLRRGGLRGRGGPGRGGLGRGAMGRGGLGGRGRGMAGRGRGGFGGRGRGRGRGRGSARPALTKEQLDNQLDAYMSKTKGHLDAELDAYMAQTDPESND</sequence>
<organism evidence="3 4">
    <name type="scientific">Melopsittacus undulatus</name>
    <name type="common">Budgerigar</name>
    <name type="synonym">Psittacus undulatus</name>
    <dbReference type="NCBI Taxonomy" id="13146"/>
    <lineage>
        <taxon>Eukaryota</taxon>
        <taxon>Metazoa</taxon>
        <taxon>Chordata</taxon>
        <taxon>Craniata</taxon>
        <taxon>Vertebrata</taxon>
        <taxon>Euteleostomi</taxon>
        <taxon>Archelosauria</taxon>
        <taxon>Archosauria</taxon>
        <taxon>Dinosauria</taxon>
        <taxon>Saurischia</taxon>
        <taxon>Theropoda</taxon>
        <taxon>Coelurosauria</taxon>
        <taxon>Aves</taxon>
        <taxon>Neognathae</taxon>
        <taxon>Neoaves</taxon>
        <taxon>Telluraves</taxon>
        <taxon>Australaves</taxon>
        <taxon>Psittaciformes</taxon>
        <taxon>Psittaculidae</taxon>
        <taxon>Melopsittacus</taxon>
    </lineage>
</organism>